<evidence type="ECO:0000313" key="3">
    <source>
        <dbReference type="Proteomes" id="UP001428341"/>
    </source>
</evidence>
<keyword evidence="3" id="KW-1185">Reference proteome</keyword>
<dbReference type="EMBL" id="JBCGBO010000003">
    <property type="protein sequence ID" value="KAK9213968.1"/>
    <property type="molecule type" value="Genomic_DNA"/>
</dbReference>
<dbReference type="AlphaFoldDB" id="A0AAP0MKS4"/>
<dbReference type="Pfam" id="PF12796">
    <property type="entry name" value="Ank_2"/>
    <property type="match status" value="1"/>
</dbReference>
<evidence type="ECO:0000259" key="1">
    <source>
        <dbReference type="Pfam" id="PF13962"/>
    </source>
</evidence>
<evidence type="ECO:0000313" key="2">
    <source>
        <dbReference type="EMBL" id="KAK9213968.1"/>
    </source>
</evidence>
<dbReference type="Pfam" id="PF13962">
    <property type="entry name" value="PGG"/>
    <property type="match status" value="1"/>
</dbReference>
<proteinExistence type="predicted"/>
<dbReference type="InterPro" id="IPR002110">
    <property type="entry name" value="Ankyrin_rpt"/>
</dbReference>
<dbReference type="SUPFAM" id="SSF48403">
    <property type="entry name" value="Ankyrin repeat"/>
    <property type="match status" value="1"/>
</dbReference>
<gene>
    <name evidence="2" type="ORF">WN944_005954</name>
</gene>
<dbReference type="InterPro" id="IPR036770">
    <property type="entry name" value="Ankyrin_rpt-contain_sf"/>
</dbReference>
<sequence length="357" mass="39172">MPRVAPRASGPANLRSTNFNDLIDFIERKEADELGCTALHYAAVGGSIKACKALVRKKRALTQTVSNRGWTPLLSAAHCAPNDEDIVYYLSSVTTNEPPGRPFTGALAGMLAYALAAGVVPLEMDSSAPWSARIVVVNTTSQVLLWPRKLFWNCIELLVPGIKQVQDAKLTHKLALELAKHVFKSFSNVYDVENYASFHSNTLTAAASSGIQTILKVAVQHRQEKILNLVDNMVVYNKFTSPQLIDESTEDTILHLAAKLAPPAHLRIVPGVALQMQREEVEKLVHPFLKEALNMDGKTAQDIFTEQHKDLLENSEKWMKDTSNSCMVVTALIATTMFAAAYTVPGGNNESGIPIFF</sequence>
<dbReference type="Proteomes" id="UP001428341">
    <property type="component" value="Unassembled WGS sequence"/>
</dbReference>
<comment type="caution">
    <text evidence="2">The sequence shown here is derived from an EMBL/GenBank/DDBJ whole genome shotgun (WGS) entry which is preliminary data.</text>
</comment>
<name>A0AAP0MKS4_9ROSI</name>
<organism evidence="2 3">
    <name type="scientific">Citrus x changshan-huyou</name>
    <dbReference type="NCBI Taxonomy" id="2935761"/>
    <lineage>
        <taxon>Eukaryota</taxon>
        <taxon>Viridiplantae</taxon>
        <taxon>Streptophyta</taxon>
        <taxon>Embryophyta</taxon>
        <taxon>Tracheophyta</taxon>
        <taxon>Spermatophyta</taxon>
        <taxon>Magnoliopsida</taxon>
        <taxon>eudicotyledons</taxon>
        <taxon>Gunneridae</taxon>
        <taxon>Pentapetalae</taxon>
        <taxon>rosids</taxon>
        <taxon>malvids</taxon>
        <taxon>Sapindales</taxon>
        <taxon>Rutaceae</taxon>
        <taxon>Aurantioideae</taxon>
        <taxon>Citrus</taxon>
    </lineage>
</organism>
<dbReference type="GO" id="GO:0016020">
    <property type="term" value="C:membrane"/>
    <property type="evidence" value="ECO:0007669"/>
    <property type="project" value="TreeGrafter"/>
</dbReference>
<feature type="domain" description="PGG" evidence="1">
    <location>
        <begin position="316"/>
        <end position="352"/>
    </location>
</feature>
<dbReference type="PANTHER" id="PTHR24177:SF365">
    <property type="entry name" value="ANKYRIN REPEAT-CONTAINING PROTEIN NPR4-LIKE ISOFORM X1"/>
    <property type="match status" value="1"/>
</dbReference>
<reference evidence="2 3" key="1">
    <citation type="submission" date="2024-05" db="EMBL/GenBank/DDBJ databases">
        <title>Haplotype-resolved chromosome-level genome assembly of Huyou (Citrus changshanensis).</title>
        <authorList>
            <person name="Miao C."/>
            <person name="Chen W."/>
            <person name="Wu Y."/>
            <person name="Wang L."/>
            <person name="Zhao S."/>
            <person name="Grierson D."/>
            <person name="Xu C."/>
            <person name="Chen K."/>
        </authorList>
    </citation>
    <scope>NUCLEOTIDE SEQUENCE [LARGE SCALE GENOMIC DNA]</scope>
    <source>
        <strain evidence="2">01-14</strain>
        <tissue evidence="2">Leaf</tissue>
    </source>
</reference>
<accession>A0AAP0MKS4</accession>
<dbReference type="InterPro" id="IPR026961">
    <property type="entry name" value="PGG_dom"/>
</dbReference>
<protein>
    <recommendedName>
        <fullName evidence="1">PGG domain-containing protein</fullName>
    </recommendedName>
</protein>
<dbReference type="Gene3D" id="1.25.40.20">
    <property type="entry name" value="Ankyrin repeat-containing domain"/>
    <property type="match status" value="1"/>
</dbReference>
<dbReference type="PANTHER" id="PTHR24177">
    <property type="entry name" value="CASKIN"/>
    <property type="match status" value="1"/>
</dbReference>